<gene>
    <name evidence="3" type="ORF">AB5J55_29445</name>
</gene>
<dbReference type="EMBL" id="CP163432">
    <property type="protein sequence ID" value="XDQ13463.1"/>
    <property type="molecule type" value="Genomic_DNA"/>
</dbReference>
<feature type="compositionally biased region" description="Basic and acidic residues" evidence="1">
    <location>
        <begin position="306"/>
        <end position="334"/>
    </location>
</feature>
<feature type="region of interest" description="Disordered" evidence="1">
    <location>
        <begin position="608"/>
        <end position="636"/>
    </location>
</feature>
<organism evidence="3">
    <name type="scientific">Streptomyces sp. R11</name>
    <dbReference type="NCBI Taxonomy" id="3238625"/>
    <lineage>
        <taxon>Bacteria</taxon>
        <taxon>Bacillati</taxon>
        <taxon>Actinomycetota</taxon>
        <taxon>Actinomycetes</taxon>
        <taxon>Kitasatosporales</taxon>
        <taxon>Streptomycetaceae</taxon>
        <taxon>Streptomyces</taxon>
    </lineage>
</organism>
<evidence type="ECO:0000256" key="2">
    <source>
        <dbReference type="SAM" id="Phobius"/>
    </source>
</evidence>
<feature type="transmembrane region" description="Helical" evidence="2">
    <location>
        <begin position="657"/>
        <end position="676"/>
    </location>
</feature>
<keyword evidence="2" id="KW-0472">Membrane</keyword>
<feature type="region of interest" description="Disordered" evidence="1">
    <location>
        <begin position="306"/>
        <end position="355"/>
    </location>
</feature>
<keyword evidence="2" id="KW-0812">Transmembrane</keyword>
<protein>
    <submittedName>
        <fullName evidence="3">Uncharacterized protein</fullName>
    </submittedName>
</protein>
<dbReference type="RefSeq" id="WP_369273526.1">
    <property type="nucleotide sequence ID" value="NZ_CP163432.1"/>
</dbReference>
<evidence type="ECO:0000313" key="3">
    <source>
        <dbReference type="EMBL" id="XDQ13463.1"/>
    </source>
</evidence>
<accession>A0AB39N972</accession>
<sequence>MSDFQDRGPVHQAVFRWDGNHGRQGTGMNAVAHSCEPERAEELGRELGPLLWVSGAAAARPSVVRTVSRDGDVLLVQRWPTTDRGGRPSTVSHVLIGDRGTLAVRESLGLAYRGWRKQEKAEQASGRLPEIDPARLDDLAHKRLPEMLERLPKVAHALILTTAELLRDPTQRVSLLLEEETPRDWPDREAVPLVYLGLFLLFGRWLGQEWTFATCDSVDTHALRLMAVPRWEPDTGGSGPLARIMGRPHGKPRFEHKAANRLVDHLLTHREAAPGVPQLVEELPDGAALDWERRRDRLWRILGEQRERDQERDRDRDRDRETRRTRDRDRDSERPSTLAAQATVAPEPYAAPYPDPYAEHYAELYAQPRPEDYTEPYPQPRPEPYAESRAEPYGKPYAPPALAPSPPSPPPAPVTPPQPHQPPLTPGPNGHDTPALPALRRDLRDYRRGDGSRRSILMADLRTRSDEVLLGELRSGELPRDSVELLLNELGRPDRVEVRHLEVRHELCAEVLHKDLYFTPQTANGEHPSRKAMIDLSADLFTWAVAPLARDERYLRDLQELLYRMSRDPHPTTGNWLRQSIIEPANGKIPDLPPVLWRQLLRDAMCRSEGPPPAPALPRPTTAPTVPQPPPQPSAFTPEPLTAMARISDLMNNPGCFIGSSLVVIAVLLGIALMLFV</sequence>
<evidence type="ECO:0000256" key="1">
    <source>
        <dbReference type="SAM" id="MobiDB-lite"/>
    </source>
</evidence>
<name>A0AB39N972_9ACTN</name>
<feature type="region of interest" description="Disordered" evidence="1">
    <location>
        <begin position="370"/>
        <end position="436"/>
    </location>
</feature>
<keyword evidence="2" id="KW-1133">Transmembrane helix</keyword>
<reference evidence="3" key="1">
    <citation type="submission" date="2024-07" db="EMBL/GenBank/DDBJ databases">
        <authorList>
            <person name="Yu S.T."/>
        </authorList>
    </citation>
    <scope>NUCLEOTIDE SEQUENCE</scope>
    <source>
        <strain evidence="3">R11</strain>
    </source>
</reference>
<proteinExistence type="predicted"/>
<dbReference type="AlphaFoldDB" id="A0AB39N972"/>
<feature type="compositionally biased region" description="Pro residues" evidence="1">
    <location>
        <begin position="397"/>
        <end position="426"/>
    </location>
</feature>